<evidence type="ECO:0008006" key="4">
    <source>
        <dbReference type="Google" id="ProtNLM"/>
    </source>
</evidence>
<protein>
    <recommendedName>
        <fullName evidence="4">SnoaL-like domain-containing protein</fullName>
    </recommendedName>
</protein>
<reference evidence="2" key="1">
    <citation type="submission" date="2020-12" db="EMBL/GenBank/DDBJ databases">
        <title>Oil enriched cultivation method for isolating marine PHA-producing bacteria.</title>
        <authorList>
            <person name="Zheng W."/>
            <person name="Yu S."/>
            <person name="Huang Y."/>
        </authorList>
    </citation>
    <scope>NUCLEOTIDE SEQUENCE</scope>
    <source>
        <strain evidence="2">SY-2-12</strain>
    </source>
</reference>
<name>A0A939EHW5_9HYPH</name>
<dbReference type="Proteomes" id="UP000664096">
    <property type="component" value="Unassembled WGS sequence"/>
</dbReference>
<proteinExistence type="predicted"/>
<comment type="caution">
    <text evidence="2">The sequence shown here is derived from an EMBL/GenBank/DDBJ whole genome shotgun (WGS) entry which is preliminary data.</text>
</comment>
<evidence type="ECO:0000313" key="3">
    <source>
        <dbReference type="Proteomes" id="UP000664096"/>
    </source>
</evidence>
<dbReference type="AlphaFoldDB" id="A0A939EHW5"/>
<evidence type="ECO:0000256" key="1">
    <source>
        <dbReference type="SAM" id="SignalP"/>
    </source>
</evidence>
<dbReference type="RefSeq" id="WP_207142599.1">
    <property type="nucleotide sequence ID" value="NZ_JAEKJZ010000005.1"/>
</dbReference>
<sequence length="188" mass="20755">MTRLKNLTVGLLALFVSSPALADTLTCASSGADAPLALHKHWIMEGWEKRAGDAEFVFADKMARYYDMEDPAGVFYDNFAPGESQLFDNGAIYGANWEGLQAGARSVLHALTEGHSELLGQRISSTTLGFVGTIDRLDGSVIPFKGRSQLGWECDEGAWKIRQELNYAWIVEADTIQPYYDALKKNDE</sequence>
<evidence type="ECO:0000313" key="2">
    <source>
        <dbReference type="EMBL" id="MBN9672742.1"/>
    </source>
</evidence>
<organism evidence="2 3">
    <name type="scientific">Roseibium aggregatum</name>
    <dbReference type="NCBI Taxonomy" id="187304"/>
    <lineage>
        <taxon>Bacteria</taxon>
        <taxon>Pseudomonadati</taxon>
        <taxon>Pseudomonadota</taxon>
        <taxon>Alphaproteobacteria</taxon>
        <taxon>Hyphomicrobiales</taxon>
        <taxon>Stappiaceae</taxon>
        <taxon>Roseibium</taxon>
    </lineage>
</organism>
<gene>
    <name evidence="2" type="ORF">JF539_20470</name>
</gene>
<accession>A0A939EHW5</accession>
<feature type="signal peptide" evidence="1">
    <location>
        <begin position="1"/>
        <end position="22"/>
    </location>
</feature>
<dbReference type="EMBL" id="JAEKJZ010000005">
    <property type="protein sequence ID" value="MBN9672742.1"/>
    <property type="molecule type" value="Genomic_DNA"/>
</dbReference>
<feature type="chain" id="PRO_5037509339" description="SnoaL-like domain-containing protein" evidence="1">
    <location>
        <begin position="23"/>
        <end position="188"/>
    </location>
</feature>
<keyword evidence="1" id="KW-0732">Signal</keyword>